<dbReference type="Proteomes" id="UP000295543">
    <property type="component" value="Unassembled WGS sequence"/>
</dbReference>
<keyword evidence="2" id="KW-0012">Acyltransferase</keyword>
<evidence type="ECO:0000313" key="4">
    <source>
        <dbReference type="EMBL" id="TDK32840.1"/>
    </source>
</evidence>
<dbReference type="InterPro" id="IPR016181">
    <property type="entry name" value="Acyl_CoA_acyltransferase"/>
</dbReference>
<comment type="caution">
    <text evidence="4">The sequence shown here is derived from an EMBL/GenBank/DDBJ whole genome shotgun (WGS) entry which is preliminary data.</text>
</comment>
<sequence length="155" mass="16542">MSEVAALPARAATPADLPALLAMMRAFYAEDRLRFDETATPRAIEALLADPACGVVLLLGETGAAGYLALTRGFSLEQAGHYALLDELYIAPEARGRGLGAQALALAAAQARDWGVDVLRLEVHHHNPRAKALYLRAGFVDTHRDTLVLAVGAER</sequence>
<dbReference type="PROSITE" id="PS51186">
    <property type="entry name" value="GNAT"/>
    <property type="match status" value="1"/>
</dbReference>
<dbReference type="PANTHER" id="PTHR43877">
    <property type="entry name" value="AMINOALKYLPHOSPHONATE N-ACETYLTRANSFERASE-RELATED-RELATED"/>
    <property type="match status" value="1"/>
</dbReference>
<dbReference type="SUPFAM" id="SSF55729">
    <property type="entry name" value="Acyl-CoA N-acyltransferases (Nat)"/>
    <property type="match status" value="1"/>
</dbReference>
<evidence type="ECO:0000256" key="2">
    <source>
        <dbReference type="ARBA" id="ARBA00023315"/>
    </source>
</evidence>
<gene>
    <name evidence="4" type="ORF">E2F49_01905</name>
</gene>
<proteinExistence type="predicted"/>
<keyword evidence="1 4" id="KW-0808">Transferase</keyword>
<dbReference type="EMBL" id="SMTG01000002">
    <property type="protein sequence ID" value="TDK32840.1"/>
    <property type="molecule type" value="Genomic_DNA"/>
</dbReference>
<dbReference type="Pfam" id="PF00583">
    <property type="entry name" value="Acetyltransf_1"/>
    <property type="match status" value="1"/>
</dbReference>
<organism evidence="4 5">
    <name type="scientific">Luteimonas terrae</name>
    <dbReference type="NCBI Taxonomy" id="1530191"/>
    <lineage>
        <taxon>Bacteria</taxon>
        <taxon>Pseudomonadati</taxon>
        <taxon>Pseudomonadota</taxon>
        <taxon>Gammaproteobacteria</taxon>
        <taxon>Lysobacterales</taxon>
        <taxon>Lysobacteraceae</taxon>
        <taxon>Luteimonas</taxon>
    </lineage>
</organism>
<evidence type="ECO:0000256" key="1">
    <source>
        <dbReference type="ARBA" id="ARBA00022679"/>
    </source>
</evidence>
<dbReference type="RefSeq" id="WP_133392381.1">
    <property type="nucleotide sequence ID" value="NZ_SMTG01000002.1"/>
</dbReference>
<evidence type="ECO:0000259" key="3">
    <source>
        <dbReference type="PROSITE" id="PS51186"/>
    </source>
</evidence>
<dbReference type="InterPro" id="IPR050832">
    <property type="entry name" value="Bact_Acetyltransf"/>
</dbReference>
<dbReference type="GO" id="GO:0016747">
    <property type="term" value="F:acyltransferase activity, transferring groups other than amino-acyl groups"/>
    <property type="evidence" value="ECO:0007669"/>
    <property type="project" value="InterPro"/>
</dbReference>
<dbReference type="AlphaFoldDB" id="A0A4R5UCS2"/>
<dbReference type="OrthoDB" id="193056at2"/>
<dbReference type="InterPro" id="IPR000182">
    <property type="entry name" value="GNAT_dom"/>
</dbReference>
<reference evidence="4 5" key="1">
    <citation type="submission" date="2019-03" db="EMBL/GenBank/DDBJ databases">
        <title>Luteimonas zhaokaii sp.nov., isolated from the rectal contents of Plateau pika in Yushu, Qinghai Province, China.</title>
        <authorList>
            <person name="Zhang G."/>
        </authorList>
    </citation>
    <scope>NUCLEOTIDE SEQUENCE [LARGE SCALE GENOMIC DNA]</scope>
    <source>
        <strain evidence="4 5">THG-MD21</strain>
    </source>
</reference>
<feature type="domain" description="N-acetyltransferase" evidence="3">
    <location>
        <begin position="7"/>
        <end position="155"/>
    </location>
</feature>
<keyword evidence="5" id="KW-1185">Reference proteome</keyword>
<evidence type="ECO:0000313" key="5">
    <source>
        <dbReference type="Proteomes" id="UP000295543"/>
    </source>
</evidence>
<dbReference type="Gene3D" id="3.40.630.30">
    <property type="match status" value="1"/>
</dbReference>
<protein>
    <submittedName>
        <fullName evidence="4">GNAT family N-acetyltransferase</fullName>
    </submittedName>
</protein>
<name>A0A4R5UCS2_9GAMM</name>
<accession>A0A4R5UCS2</accession>